<keyword evidence="2" id="KW-1185">Reference proteome</keyword>
<protein>
    <submittedName>
        <fullName evidence="1">Uncharacterized protein</fullName>
    </submittedName>
</protein>
<reference evidence="2" key="2">
    <citation type="submission" date="2013-04" db="EMBL/GenBank/DDBJ databases">
        <title>Bisphenol A degrading Sphingobium sp. strain BiD32.</title>
        <authorList>
            <person name="Nielsen J.L."/>
            <person name="Zhou N.A."/>
            <person name="Kjeldal H."/>
        </authorList>
    </citation>
    <scope>NUCLEOTIDE SEQUENCE [LARGE SCALE GENOMIC DNA]</scope>
    <source>
        <strain evidence="2">BiD32</strain>
    </source>
</reference>
<dbReference type="Proteomes" id="UP000013201">
    <property type="component" value="Unassembled WGS sequence"/>
</dbReference>
<comment type="caution">
    <text evidence="1">The sequence shown here is derived from an EMBL/GenBank/DDBJ whole genome shotgun (WGS) entry which is preliminary data.</text>
</comment>
<dbReference type="AlphaFoldDB" id="N1MXY7"/>
<organism evidence="1 2">
    <name type="scientific">Sphingobium indicum BiD32</name>
    <dbReference type="NCBI Taxonomy" id="1301087"/>
    <lineage>
        <taxon>Bacteria</taxon>
        <taxon>Pseudomonadati</taxon>
        <taxon>Pseudomonadota</taxon>
        <taxon>Alphaproteobacteria</taxon>
        <taxon>Sphingomonadales</taxon>
        <taxon>Sphingomonadaceae</taxon>
        <taxon>Sphingobium</taxon>
    </lineage>
</organism>
<proteinExistence type="predicted"/>
<dbReference type="EMBL" id="CAVK010000250">
    <property type="protein sequence ID" value="CCW20123.1"/>
    <property type="molecule type" value="Genomic_DNA"/>
</dbReference>
<name>N1MXY7_9SPHN</name>
<evidence type="ECO:0000313" key="2">
    <source>
        <dbReference type="Proteomes" id="UP000013201"/>
    </source>
</evidence>
<reference evidence="1 2" key="1">
    <citation type="submission" date="2013-03" db="EMBL/GenBank/DDBJ databases">
        <authorList>
            <person name="Le V."/>
        </authorList>
    </citation>
    <scope>NUCLEOTIDE SEQUENCE [LARGE SCALE GENOMIC DNA]</scope>
    <source>
        <strain evidence="1 2">BiD32</strain>
    </source>
</reference>
<evidence type="ECO:0000313" key="1">
    <source>
        <dbReference type="EMBL" id="CCW20123.1"/>
    </source>
</evidence>
<accession>N1MXY7</accession>
<gene>
    <name evidence="1" type="ORF">EBBID32_44940</name>
</gene>
<sequence>MLRVPLVPPGVGQAVPGWRVAQVQAWEQRAGPVLVVQAGRARASGSA</sequence>